<dbReference type="Pfam" id="PF08279">
    <property type="entry name" value="HTH_11"/>
    <property type="match status" value="1"/>
</dbReference>
<accession>A0ABZ2K523</accession>
<feature type="domain" description="Helix-turn-helix type 11" evidence="1">
    <location>
        <begin position="14"/>
        <end position="67"/>
    </location>
</feature>
<evidence type="ECO:0000259" key="1">
    <source>
        <dbReference type="Pfam" id="PF08279"/>
    </source>
</evidence>
<dbReference type="EMBL" id="CP089982">
    <property type="protein sequence ID" value="WXA91446.1"/>
    <property type="molecule type" value="Genomic_DNA"/>
</dbReference>
<gene>
    <name evidence="3" type="ORF">LZC95_33935</name>
</gene>
<reference evidence="3 4" key="1">
    <citation type="submission" date="2021-12" db="EMBL/GenBank/DDBJ databases">
        <title>Discovery of the Pendulisporaceae a myxobacterial family with distinct sporulation behavior and unique specialized metabolism.</title>
        <authorList>
            <person name="Garcia R."/>
            <person name="Popoff A."/>
            <person name="Bader C.D."/>
            <person name="Loehr J."/>
            <person name="Walesch S."/>
            <person name="Walt C."/>
            <person name="Boldt J."/>
            <person name="Bunk B."/>
            <person name="Haeckl F.J.F.P.J."/>
            <person name="Gunesch A.P."/>
            <person name="Birkelbach J."/>
            <person name="Nuebel U."/>
            <person name="Pietschmann T."/>
            <person name="Bach T."/>
            <person name="Mueller R."/>
        </authorList>
    </citation>
    <scope>NUCLEOTIDE SEQUENCE [LARGE SCALE GENOMIC DNA]</scope>
    <source>
        <strain evidence="3 4">MSr12523</strain>
    </source>
</reference>
<dbReference type="InterPro" id="IPR036390">
    <property type="entry name" value="WH_DNA-bd_sf"/>
</dbReference>
<evidence type="ECO:0000313" key="4">
    <source>
        <dbReference type="Proteomes" id="UP001379533"/>
    </source>
</evidence>
<dbReference type="InterPro" id="IPR051534">
    <property type="entry name" value="CBASS_pafABC_assoc_protein"/>
</dbReference>
<dbReference type="PANTHER" id="PTHR34580:SF3">
    <property type="entry name" value="PROTEIN PAFB"/>
    <property type="match status" value="1"/>
</dbReference>
<dbReference type="SUPFAM" id="SSF46785">
    <property type="entry name" value="Winged helix' DNA-binding domain"/>
    <property type="match status" value="1"/>
</dbReference>
<dbReference type="InterPro" id="IPR026881">
    <property type="entry name" value="WYL_dom"/>
</dbReference>
<evidence type="ECO:0000259" key="2">
    <source>
        <dbReference type="Pfam" id="PF13280"/>
    </source>
</evidence>
<sequence length="239" mass="26964">MTASWGSAMTRSERLLRLVEVLRGYRSPVSGAVLAGKLQVSLRTLYRDVAALQKMGARIDGEPGVGYVLRPGFLLPPLIFTEEELEALTVGWRWVAEKADTRLADAGRTALSKIAAVLPRDLRRGLDASGVLVIGERKQAPAAGDEELSKIRRAIRTESKLSISYKDGHGKETRRVIWPLALGFFQIWRVVAAWCELRTDLRHFRTDRISKITVLNERYPKSRQALLREWTETKGFKPR</sequence>
<keyword evidence="4" id="KW-1185">Reference proteome</keyword>
<dbReference type="RefSeq" id="WP_394842066.1">
    <property type="nucleotide sequence ID" value="NZ_CP089982.1"/>
</dbReference>
<name>A0ABZ2K523_9BACT</name>
<dbReference type="PROSITE" id="PS52050">
    <property type="entry name" value="WYL"/>
    <property type="match status" value="1"/>
</dbReference>
<organism evidence="3 4">
    <name type="scientific">Pendulispora brunnea</name>
    <dbReference type="NCBI Taxonomy" id="2905690"/>
    <lineage>
        <taxon>Bacteria</taxon>
        <taxon>Pseudomonadati</taxon>
        <taxon>Myxococcota</taxon>
        <taxon>Myxococcia</taxon>
        <taxon>Myxococcales</taxon>
        <taxon>Sorangiineae</taxon>
        <taxon>Pendulisporaceae</taxon>
        <taxon>Pendulispora</taxon>
    </lineage>
</organism>
<dbReference type="Pfam" id="PF13280">
    <property type="entry name" value="WYL"/>
    <property type="match status" value="1"/>
</dbReference>
<proteinExistence type="predicted"/>
<evidence type="ECO:0000313" key="3">
    <source>
        <dbReference type="EMBL" id="WXA91446.1"/>
    </source>
</evidence>
<dbReference type="Proteomes" id="UP001379533">
    <property type="component" value="Chromosome"/>
</dbReference>
<dbReference type="Gene3D" id="1.10.10.10">
    <property type="entry name" value="Winged helix-like DNA-binding domain superfamily/Winged helix DNA-binding domain"/>
    <property type="match status" value="1"/>
</dbReference>
<dbReference type="PANTHER" id="PTHR34580">
    <property type="match status" value="1"/>
</dbReference>
<feature type="domain" description="WYL" evidence="2">
    <location>
        <begin position="148"/>
        <end position="214"/>
    </location>
</feature>
<dbReference type="InterPro" id="IPR036388">
    <property type="entry name" value="WH-like_DNA-bd_sf"/>
</dbReference>
<protein>
    <submittedName>
        <fullName evidence="3">YafY family transcriptional regulator</fullName>
    </submittedName>
</protein>
<dbReference type="InterPro" id="IPR013196">
    <property type="entry name" value="HTH_11"/>
</dbReference>